<dbReference type="RefSeq" id="WP_143022260.1">
    <property type="nucleotide sequence ID" value="NZ_FNFB01000023.1"/>
</dbReference>
<dbReference type="AlphaFoldDB" id="A0A1G9KZ89"/>
<dbReference type="Gene3D" id="3.40.710.10">
    <property type="entry name" value="DD-peptidase/beta-lactamase superfamily"/>
    <property type="match status" value="1"/>
</dbReference>
<evidence type="ECO:0000313" key="2">
    <source>
        <dbReference type="EMBL" id="SDL54757.1"/>
    </source>
</evidence>
<reference evidence="2 3" key="1">
    <citation type="submission" date="2016-10" db="EMBL/GenBank/DDBJ databases">
        <authorList>
            <person name="de Groot N.N."/>
        </authorList>
    </citation>
    <scope>NUCLEOTIDE SEQUENCE [LARGE SCALE GENOMIC DNA]</scope>
    <source>
        <strain evidence="2 3">CGMCC 4.5681</strain>
    </source>
</reference>
<dbReference type="EMBL" id="FNFB01000023">
    <property type="protein sequence ID" value="SDL54757.1"/>
    <property type="molecule type" value="Genomic_DNA"/>
</dbReference>
<organism evidence="2 3">
    <name type="scientific">Nonomuraea maritima</name>
    <dbReference type="NCBI Taxonomy" id="683260"/>
    <lineage>
        <taxon>Bacteria</taxon>
        <taxon>Bacillati</taxon>
        <taxon>Actinomycetota</taxon>
        <taxon>Actinomycetes</taxon>
        <taxon>Streptosporangiales</taxon>
        <taxon>Streptosporangiaceae</taxon>
        <taxon>Nonomuraea</taxon>
    </lineage>
</organism>
<name>A0A1G9KZ89_9ACTN</name>
<dbReference type="Proteomes" id="UP000198683">
    <property type="component" value="Unassembled WGS sequence"/>
</dbReference>
<dbReference type="STRING" id="683260.SAMN05421874_123109"/>
<dbReference type="PANTHER" id="PTHR46825">
    <property type="entry name" value="D-ALANYL-D-ALANINE-CARBOXYPEPTIDASE/ENDOPEPTIDASE AMPH"/>
    <property type="match status" value="1"/>
</dbReference>
<dbReference type="PANTHER" id="PTHR46825:SF9">
    <property type="entry name" value="BETA-LACTAMASE-RELATED DOMAIN-CONTAINING PROTEIN"/>
    <property type="match status" value="1"/>
</dbReference>
<dbReference type="InterPro" id="IPR050491">
    <property type="entry name" value="AmpC-like"/>
</dbReference>
<evidence type="ECO:0000259" key="1">
    <source>
        <dbReference type="Pfam" id="PF00144"/>
    </source>
</evidence>
<dbReference type="OrthoDB" id="9809635at2"/>
<evidence type="ECO:0000313" key="3">
    <source>
        <dbReference type="Proteomes" id="UP000198683"/>
    </source>
</evidence>
<sequence>MSLTRERMAALVAAAGYDGDEPIAVGMRRHGAPPVEVAQGLTSGGARFTTTTTVYAASLAKQMTAACAALLVRRGVLDTDSPLSRWMPELPSWSATVRLHHLLHHTAALPDSWTDDRTTRTVVQALARTPSLEDRPGTRYVYSNAGYVCLAVIVERAARKPLPDFAHDHLFRPLGMAGTHYWPGPAPAPPGATPLSPAPLSLGDGGVWTSLRDLLRWSEALNADELGVSALMQTPGRLDDGTPVDYAWGMGVRSLGPHRVYRHGGGWSGLRALQARVPALGLSVALIAIRDNTERRVALLDGLLDEATRIS</sequence>
<dbReference type="SUPFAM" id="SSF56601">
    <property type="entry name" value="beta-lactamase/transpeptidase-like"/>
    <property type="match status" value="1"/>
</dbReference>
<accession>A0A1G9KZ89</accession>
<dbReference type="Pfam" id="PF00144">
    <property type="entry name" value="Beta-lactamase"/>
    <property type="match status" value="1"/>
</dbReference>
<feature type="domain" description="Beta-lactamase-related" evidence="1">
    <location>
        <begin position="42"/>
        <end position="301"/>
    </location>
</feature>
<protein>
    <submittedName>
        <fullName evidence="2">CubicO group peptidase, beta-lactamase class C family</fullName>
    </submittedName>
</protein>
<dbReference type="InterPro" id="IPR012338">
    <property type="entry name" value="Beta-lactam/transpept-like"/>
</dbReference>
<keyword evidence="3" id="KW-1185">Reference proteome</keyword>
<gene>
    <name evidence="2" type="ORF">SAMN05421874_123109</name>
</gene>
<proteinExistence type="predicted"/>
<dbReference type="InterPro" id="IPR001466">
    <property type="entry name" value="Beta-lactam-related"/>
</dbReference>